<name>A0ACB6QN32_9PLEO</name>
<dbReference type="Proteomes" id="UP000799755">
    <property type="component" value="Unassembled WGS sequence"/>
</dbReference>
<sequence>MSQASHDLPAAQRRHAHVSVTGQRLTTCGPEARDKHDATLNLPAATTWRQKRPPYVSV</sequence>
<organism evidence="1 2">
    <name type="scientific">Lindgomyces ingoldianus</name>
    <dbReference type="NCBI Taxonomy" id="673940"/>
    <lineage>
        <taxon>Eukaryota</taxon>
        <taxon>Fungi</taxon>
        <taxon>Dikarya</taxon>
        <taxon>Ascomycota</taxon>
        <taxon>Pezizomycotina</taxon>
        <taxon>Dothideomycetes</taxon>
        <taxon>Pleosporomycetidae</taxon>
        <taxon>Pleosporales</taxon>
        <taxon>Lindgomycetaceae</taxon>
        <taxon>Lindgomyces</taxon>
    </lineage>
</organism>
<dbReference type="EMBL" id="MU003516">
    <property type="protein sequence ID" value="KAF2468384.1"/>
    <property type="molecule type" value="Genomic_DNA"/>
</dbReference>
<gene>
    <name evidence="1" type="ORF">BDR25DRAFT_357701</name>
</gene>
<protein>
    <submittedName>
        <fullName evidence="1">Uncharacterized protein</fullName>
    </submittedName>
</protein>
<comment type="caution">
    <text evidence="1">The sequence shown here is derived from an EMBL/GenBank/DDBJ whole genome shotgun (WGS) entry which is preliminary data.</text>
</comment>
<evidence type="ECO:0000313" key="1">
    <source>
        <dbReference type="EMBL" id="KAF2468384.1"/>
    </source>
</evidence>
<reference evidence="1" key="1">
    <citation type="journal article" date="2020" name="Stud. Mycol.">
        <title>101 Dothideomycetes genomes: a test case for predicting lifestyles and emergence of pathogens.</title>
        <authorList>
            <person name="Haridas S."/>
            <person name="Albert R."/>
            <person name="Binder M."/>
            <person name="Bloem J."/>
            <person name="Labutti K."/>
            <person name="Salamov A."/>
            <person name="Andreopoulos B."/>
            <person name="Baker S."/>
            <person name="Barry K."/>
            <person name="Bills G."/>
            <person name="Bluhm B."/>
            <person name="Cannon C."/>
            <person name="Castanera R."/>
            <person name="Culley D."/>
            <person name="Daum C."/>
            <person name="Ezra D."/>
            <person name="Gonzalez J."/>
            <person name="Henrissat B."/>
            <person name="Kuo A."/>
            <person name="Liang C."/>
            <person name="Lipzen A."/>
            <person name="Lutzoni F."/>
            <person name="Magnuson J."/>
            <person name="Mondo S."/>
            <person name="Nolan M."/>
            <person name="Ohm R."/>
            <person name="Pangilinan J."/>
            <person name="Park H.-J."/>
            <person name="Ramirez L."/>
            <person name="Alfaro M."/>
            <person name="Sun H."/>
            <person name="Tritt A."/>
            <person name="Yoshinaga Y."/>
            <person name="Zwiers L.-H."/>
            <person name="Turgeon B."/>
            <person name="Goodwin S."/>
            <person name="Spatafora J."/>
            <person name="Crous P."/>
            <person name="Grigoriev I."/>
        </authorList>
    </citation>
    <scope>NUCLEOTIDE SEQUENCE</scope>
    <source>
        <strain evidence="1">ATCC 200398</strain>
    </source>
</reference>
<proteinExistence type="predicted"/>
<accession>A0ACB6QN32</accession>
<evidence type="ECO:0000313" key="2">
    <source>
        <dbReference type="Proteomes" id="UP000799755"/>
    </source>
</evidence>
<keyword evidence="2" id="KW-1185">Reference proteome</keyword>